<dbReference type="KEGG" id="psuw:WQ53_07050"/>
<dbReference type="Proteomes" id="UP000033067">
    <property type="component" value="Chromosome"/>
</dbReference>
<keyword evidence="2" id="KW-1185">Reference proteome</keyword>
<organism evidence="1 2">
    <name type="scientific">Pseudoxanthomonas suwonensis</name>
    <dbReference type="NCBI Taxonomy" id="314722"/>
    <lineage>
        <taxon>Bacteria</taxon>
        <taxon>Pseudomonadati</taxon>
        <taxon>Pseudomonadota</taxon>
        <taxon>Gammaproteobacteria</taxon>
        <taxon>Lysobacterales</taxon>
        <taxon>Lysobacteraceae</taxon>
        <taxon>Pseudoxanthomonas</taxon>
    </lineage>
</organism>
<dbReference type="EMBL" id="CP011144">
    <property type="protein sequence ID" value="AKC86561.1"/>
    <property type="molecule type" value="Genomic_DNA"/>
</dbReference>
<accession>A0A0E3UMS4</accession>
<dbReference type="OrthoDB" id="6058555at2"/>
<dbReference type="AlphaFoldDB" id="A0A0E3UMS4"/>
<reference evidence="1 2" key="1">
    <citation type="journal article" date="2015" name="Genome Announc.">
        <title>Complete Genome Sequence of Pseudoxanthomonas suwonensis Strain J1, a Cellulose-Degrading Bacterium Isolated from Leaf- and Wood-Enriched Soil.</title>
        <authorList>
            <person name="Hou L."/>
            <person name="Jiang J."/>
            <person name="Xu Z."/>
            <person name="Zhou Y."/>
            <person name="Leung F.C."/>
        </authorList>
    </citation>
    <scope>NUCLEOTIDE SEQUENCE [LARGE SCALE GENOMIC DNA]</scope>
    <source>
        <strain evidence="1 2">J1</strain>
    </source>
</reference>
<evidence type="ECO:0000313" key="1">
    <source>
        <dbReference type="EMBL" id="AKC86561.1"/>
    </source>
</evidence>
<sequence>MTTLAELLHRDLGPDFPVLSGNGKDDSPLVVSETRDYVAVEHAVVRHVIRAMGEEGKLSQQRLLHRDGFVIDELVVDVKDAGAPEWQGRRRFYFDITLGWKATHGDTA</sequence>
<protein>
    <submittedName>
        <fullName evidence="1">Uncharacterized protein</fullName>
    </submittedName>
</protein>
<dbReference type="RefSeq" id="WP_052631464.1">
    <property type="nucleotide sequence ID" value="NZ_CP011144.1"/>
</dbReference>
<name>A0A0E3UMS4_9GAMM</name>
<gene>
    <name evidence="1" type="ORF">WQ53_07050</name>
</gene>
<dbReference type="PATRIC" id="fig|314722.6.peg.1510"/>
<evidence type="ECO:0000313" key="2">
    <source>
        <dbReference type="Proteomes" id="UP000033067"/>
    </source>
</evidence>
<proteinExistence type="predicted"/>